<evidence type="ECO:0000313" key="3">
    <source>
        <dbReference type="Proteomes" id="UP001050808"/>
    </source>
</evidence>
<gene>
    <name evidence="2" type="ORF">Sviol_14260</name>
</gene>
<dbReference type="Proteomes" id="UP001050808">
    <property type="component" value="Unassembled WGS sequence"/>
</dbReference>
<name>A0ABQ3QI91_9ACTN</name>
<reference evidence="2" key="1">
    <citation type="submission" date="2024-05" db="EMBL/GenBank/DDBJ databases">
        <title>Whole genome shotgun sequence of Streptomyces violascens NBRC 12920.</title>
        <authorList>
            <person name="Komaki H."/>
            <person name="Tamura T."/>
        </authorList>
    </citation>
    <scope>NUCLEOTIDE SEQUENCE</scope>
    <source>
        <strain evidence="2">NBRC 12920</strain>
    </source>
</reference>
<feature type="region of interest" description="Disordered" evidence="1">
    <location>
        <begin position="1"/>
        <end position="63"/>
    </location>
</feature>
<dbReference type="EMBL" id="BNDY01000002">
    <property type="protein sequence ID" value="GHI37018.1"/>
    <property type="molecule type" value="Genomic_DNA"/>
</dbReference>
<organism evidence="2 3">
    <name type="scientific">Streptomyces violascens</name>
    <dbReference type="NCBI Taxonomy" id="67381"/>
    <lineage>
        <taxon>Bacteria</taxon>
        <taxon>Bacillati</taxon>
        <taxon>Actinomycetota</taxon>
        <taxon>Actinomycetes</taxon>
        <taxon>Kitasatosporales</taxon>
        <taxon>Streptomycetaceae</taxon>
        <taxon>Streptomyces</taxon>
    </lineage>
</organism>
<evidence type="ECO:0000256" key="1">
    <source>
        <dbReference type="SAM" id="MobiDB-lite"/>
    </source>
</evidence>
<accession>A0ABQ3QI91</accession>
<keyword evidence="3" id="KW-1185">Reference proteome</keyword>
<protein>
    <submittedName>
        <fullName evidence="2">Uncharacterized protein</fullName>
    </submittedName>
</protein>
<proteinExistence type="predicted"/>
<evidence type="ECO:0000313" key="2">
    <source>
        <dbReference type="EMBL" id="GHI37018.1"/>
    </source>
</evidence>
<feature type="compositionally biased region" description="Low complexity" evidence="1">
    <location>
        <begin position="26"/>
        <end position="54"/>
    </location>
</feature>
<comment type="caution">
    <text evidence="2">The sequence shown here is derived from an EMBL/GenBank/DDBJ whole genome shotgun (WGS) entry which is preliminary data.</text>
</comment>
<sequence>MACETPAALATSRLVGRDPAGRPDIAARAARTPERAATGADSGLSGLVTGPPGRLVGGRGVDPRTCHMVRMTSEVIRNT</sequence>